<keyword evidence="2" id="KW-1185">Reference proteome</keyword>
<reference evidence="1 2" key="1">
    <citation type="journal article" date="2023" name="IScience">
        <title>Expanded male sex-determining region conserved during the evolution of homothallism in the green alga Volvox.</title>
        <authorList>
            <person name="Yamamoto K."/>
            <person name="Matsuzaki R."/>
            <person name="Mahakham W."/>
            <person name="Heman W."/>
            <person name="Sekimoto H."/>
            <person name="Kawachi M."/>
            <person name="Minakuchi Y."/>
            <person name="Toyoda A."/>
            <person name="Nozaki H."/>
        </authorList>
    </citation>
    <scope>NUCLEOTIDE SEQUENCE [LARGE SCALE GENOMIC DNA]</scope>
    <source>
        <strain evidence="1 2">NIES-4468</strain>
    </source>
</reference>
<feature type="non-terminal residue" evidence="1">
    <location>
        <position position="117"/>
    </location>
</feature>
<dbReference type="EMBL" id="BSDZ01000080">
    <property type="protein sequence ID" value="GLI68573.1"/>
    <property type="molecule type" value="Genomic_DNA"/>
</dbReference>
<evidence type="ECO:0000313" key="2">
    <source>
        <dbReference type="Proteomes" id="UP001165090"/>
    </source>
</evidence>
<evidence type="ECO:0000313" key="1">
    <source>
        <dbReference type="EMBL" id="GLI68573.1"/>
    </source>
</evidence>
<name>A0ABQ5SGK1_9CHLO</name>
<comment type="caution">
    <text evidence="1">The sequence shown here is derived from an EMBL/GenBank/DDBJ whole genome shotgun (WGS) entry which is preliminary data.</text>
</comment>
<sequence>PQGVFVLAGSDGSGDSYSVEVCTRVPPSASCTDFFGVMSILRPADAVPSEADPDSDVYGAVRTDMVWSTSLAQLAATASDAPAAVLTSGCYPPPGFDDRQKAVVFSWSWDFSVLPPS</sequence>
<gene>
    <name evidence="1" type="ORF">VaNZ11_013040</name>
</gene>
<protein>
    <submittedName>
        <fullName evidence="1">Uncharacterized protein</fullName>
    </submittedName>
</protein>
<organism evidence="1 2">
    <name type="scientific">Volvox africanus</name>
    <dbReference type="NCBI Taxonomy" id="51714"/>
    <lineage>
        <taxon>Eukaryota</taxon>
        <taxon>Viridiplantae</taxon>
        <taxon>Chlorophyta</taxon>
        <taxon>core chlorophytes</taxon>
        <taxon>Chlorophyceae</taxon>
        <taxon>CS clade</taxon>
        <taxon>Chlamydomonadales</taxon>
        <taxon>Volvocaceae</taxon>
        <taxon>Volvox</taxon>
    </lineage>
</organism>
<proteinExistence type="predicted"/>
<dbReference type="Proteomes" id="UP001165090">
    <property type="component" value="Unassembled WGS sequence"/>
</dbReference>
<accession>A0ABQ5SGK1</accession>
<feature type="non-terminal residue" evidence="1">
    <location>
        <position position="1"/>
    </location>
</feature>